<evidence type="ECO:0000256" key="1">
    <source>
        <dbReference type="SAM" id="MobiDB-lite"/>
    </source>
</evidence>
<organism evidence="3 4">
    <name type="scientific">Bathycoccus prasinos</name>
    <dbReference type="NCBI Taxonomy" id="41875"/>
    <lineage>
        <taxon>Eukaryota</taxon>
        <taxon>Viridiplantae</taxon>
        <taxon>Chlorophyta</taxon>
        <taxon>Mamiellophyceae</taxon>
        <taxon>Mamiellales</taxon>
        <taxon>Bathycoccaceae</taxon>
        <taxon>Bathycoccus</taxon>
    </lineage>
</organism>
<dbReference type="KEGG" id="bpg:Bathy07g02010"/>
<dbReference type="AlphaFoldDB" id="K8FHT2"/>
<dbReference type="PANTHER" id="PTHR42923">
    <property type="entry name" value="PROTOPORPHYRINOGEN OXIDASE"/>
    <property type="match status" value="1"/>
</dbReference>
<dbReference type="Gene3D" id="3.50.50.60">
    <property type="entry name" value="FAD/NAD(P)-binding domain"/>
    <property type="match status" value="1"/>
</dbReference>
<dbReference type="PANTHER" id="PTHR42923:SF46">
    <property type="entry name" value="AMINE OXIDASE"/>
    <property type="match status" value="1"/>
</dbReference>
<accession>K8FHT2</accession>
<dbReference type="OrthoDB" id="2219495at2759"/>
<dbReference type="RefSeq" id="XP_007512056.1">
    <property type="nucleotide sequence ID" value="XM_007511994.1"/>
</dbReference>
<dbReference type="InterPro" id="IPR036188">
    <property type="entry name" value="FAD/NAD-bd_sf"/>
</dbReference>
<dbReference type="SUPFAM" id="SSF51905">
    <property type="entry name" value="FAD/NAD(P)-binding domain"/>
    <property type="match status" value="1"/>
</dbReference>
<evidence type="ECO:0000259" key="2">
    <source>
        <dbReference type="Pfam" id="PF01593"/>
    </source>
</evidence>
<dbReference type="STRING" id="41875.K8FHT2"/>
<dbReference type="Pfam" id="PF01593">
    <property type="entry name" value="Amino_oxidase"/>
    <property type="match status" value="1"/>
</dbReference>
<feature type="region of interest" description="Disordered" evidence="1">
    <location>
        <begin position="25"/>
        <end position="62"/>
    </location>
</feature>
<sequence>MSFSFTRSVTFASFISSQCTHASSSTRSSLERRRSHRSSSSSNHKRIFIANASHPTEEKEKKTRKKIVVVGAGWGGWGAAKALLESNECEVILLDGLKDPTGKCGQKTASGKPFESGVRGFWKDYPNITHLCTNTLGLREDEVFTEFTRSSFFSPDGLEATAPVFSGADVMQLPSPLGQVFATFDNFKRLPLQDRATMVGLLYAVLDLNRNERVFEKYDRATAHELFTKCGLSERLVEEFLKPTLLVGLFKPPEELSAAVTMELLYYYALAHQDSFDVRWIKSKSIGELIIAPMAEMLMDKYELNVKGGCFAKSLHLDSEKNAINKVTYFDTTSKREVVIDDVDGVVLALGAKGLKSVVSNSPELARNAPELTAAASLGAIDVVSVRLWLDKYVATDTPANVFSRFPALRGAGGTFFMLDQLQKDTENELWGGQETPKGSVVACDFYNSSAIATLSDEDIVKTLTKDLLPEAVEAFRDAGVVDFCVQRYPQAVSHFSPGSFTKRPPLQTSVPNVVCAGDWVRMGDREFGAKGLCQERAFVSGIEAGNALLLETLGPSRSEGKKHPVIPIRADETQVEIGRAVNATVLGNLEDSLLGPLFFPKDGAFNVFGLR</sequence>
<evidence type="ECO:0000313" key="4">
    <source>
        <dbReference type="Proteomes" id="UP000198341"/>
    </source>
</evidence>
<feature type="domain" description="Amine oxidase" evidence="2">
    <location>
        <begin position="79"/>
        <end position="524"/>
    </location>
</feature>
<keyword evidence="4" id="KW-1185">Reference proteome</keyword>
<dbReference type="InterPro" id="IPR050464">
    <property type="entry name" value="Zeta_carotene_desat/Oxidored"/>
</dbReference>
<dbReference type="Proteomes" id="UP000198341">
    <property type="component" value="Chromosome 7"/>
</dbReference>
<protein>
    <submittedName>
        <fullName evidence="3">Zeta-carotene desaturase</fullName>
    </submittedName>
</protein>
<dbReference type="GO" id="GO:0016491">
    <property type="term" value="F:oxidoreductase activity"/>
    <property type="evidence" value="ECO:0007669"/>
    <property type="project" value="InterPro"/>
</dbReference>
<evidence type="ECO:0000313" key="3">
    <source>
        <dbReference type="EMBL" id="CCO66144.1"/>
    </source>
</evidence>
<proteinExistence type="predicted"/>
<reference evidence="3 4" key="1">
    <citation type="submission" date="2011-10" db="EMBL/GenBank/DDBJ databases">
        <authorList>
            <person name="Genoscope - CEA"/>
        </authorList>
    </citation>
    <scope>NUCLEOTIDE SEQUENCE [LARGE SCALE GENOMIC DNA]</scope>
    <source>
        <strain evidence="3 4">RCC 1105</strain>
    </source>
</reference>
<dbReference type="Gene3D" id="3.90.660.20">
    <property type="entry name" value="Protoporphyrinogen oxidase, mitochondrial, domain 2"/>
    <property type="match status" value="1"/>
</dbReference>
<gene>
    <name evidence="3" type="ORF">Bathy07g02010</name>
</gene>
<dbReference type="eggNOG" id="ENOG502RPRH">
    <property type="taxonomic scope" value="Eukaryota"/>
</dbReference>
<name>K8FHT2_9CHLO</name>
<dbReference type="GeneID" id="19014690"/>
<dbReference type="Gene3D" id="1.10.3110.10">
    <property type="entry name" value="protoporphyrinogen ix oxidase, domain 3"/>
    <property type="match status" value="1"/>
</dbReference>
<dbReference type="InterPro" id="IPR002937">
    <property type="entry name" value="Amino_oxidase"/>
</dbReference>
<dbReference type="EMBL" id="FO082272">
    <property type="protein sequence ID" value="CCO66144.1"/>
    <property type="molecule type" value="Genomic_DNA"/>
</dbReference>
<feature type="compositionally biased region" description="Basic residues" evidence="1">
    <location>
        <begin position="33"/>
        <end position="47"/>
    </location>
</feature>